<reference evidence="2 3" key="1">
    <citation type="submission" date="2017-10" db="EMBL/GenBank/DDBJ databases">
        <title>Development of genomic resources for the powdery mildew, Erysiphe pulchra.</title>
        <authorList>
            <person name="Wadl P.A."/>
            <person name="Mack B.M."/>
            <person name="Moore G."/>
            <person name="Beltz S.B."/>
        </authorList>
    </citation>
    <scope>NUCLEOTIDE SEQUENCE [LARGE SCALE GENOMIC DNA]</scope>
    <source>
        <strain evidence="2">Cflorida</strain>
    </source>
</reference>
<feature type="compositionally biased region" description="Basic residues" evidence="1">
    <location>
        <begin position="113"/>
        <end position="123"/>
    </location>
</feature>
<evidence type="ECO:0000256" key="1">
    <source>
        <dbReference type="SAM" id="MobiDB-lite"/>
    </source>
</evidence>
<dbReference type="Proteomes" id="UP000237438">
    <property type="component" value="Unassembled WGS sequence"/>
</dbReference>
<sequence>MKNKIAGSKSGMRRNFKRRSYCFPGFYLRQAISKFAAHDSLPTPTPTPPAIPSKSFQMKKTEITNPKLPNKPIVVATPIIIPTLTAIHDPTHVTQPRENSITQSSWATVTRNGQKKARVKKANITKLTQPRASSNSSRRQVLEDKSTPPDNADKKIILRLPQEHEWLNLSPAGIREIVVKKLAISPASIDRIKPVNTRFALSPCSNDAREKFLEAQHGLFMSGAKLEPATS</sequence>
<protein>
    <submittedName>
        <fullName evidence="2">Uncharacterized protein</fullName>
    </submittedName>
</protein>
<gene>
    <name evidence="2" type="ORF">EPUL_004701</name>
</gene>
<feature type="compositionally biased region" description="Polar residues" evidence="1">
    <location>
        <begin position="95"/>
        <end position="112"/>
    </location>
</feature>
<feature type="compositionally biased region" description="Polar residues" evidence="1">
    <location>
        <begin position="125"/>
        <end position="139"/>
    </location>
</feature>
<dbReference type="OrthoDB" id="4869984at2759"/>
<evidence type="ECO:0000313" key="3">
    <source>
        <dbReference type="Proteomes" id="UP000237438"/>
    </source>
</evidence>
<evidence type="ECO:0000313" key="2">
    <source>
        <dbReference type="EMBL" id="POS83040.1"/>
    </source>
</evidence>
<dbReference type="EMBL" id="PEDP01001957">
    <property type="protein sequence ID" value="POS83040.1"/>
    <property type="molecule type" value="Genomic_DNA"/>
</dbReference>
<dbReference type="AlphaFoldDB" id="A0A2S4PLY5"/>
<proteinExistence type="predicted"/>
<accession>A0A2S4PLY5</accession>
<keyword evidence="3" id="KW-1185">Reference proteome</keyword>
<organism evidence="2 3">
    <name type="scientific">Erysiphe pulchra</name>
    <dbReference type="NCBI Taxonomy" id="225359"/>
    <lineage>
        <taxon>Eukaryota</taxon>
        <taxon>Fungi</taxon>
        <taxon>Dikarya</taxon>
        <taxon>Ascomycota</taxon>
        <taxon>Pezizomycotina</taxon>
        <taxon>Leotiomycetes</taxon>
        <taxon>Erysiphales</taxon>
        <taxon>Erysiphaceae</taxon>
        <taxon>Erysiphe</taxon>
    </lineage>
</organism>
<comment type="caution">
    <text evidence="2">The sequence shown here is derived from an EMBL/GenBank/DDBJ whole genome shotgun (WGS) entry which is preliminary data.</text>
</comment>
<feature type="compositionally biased region" description="Basic and acidic residues" evidence="1">
    <location>
        <begin position="140"/>
        <end position="154"/>
    </location>
</feature>
<feature type="region of interest" description="Disordered" evidence="1">
    <location>
        <begin position="95"/>
        <end position="154"/>
    </location>
</feature>
<name>A0A2S4PLY5_9PEZI</name>